<keyword evidence="2" id="KW-0614">Plasmid</keyword>
<geneLocation type="plasmid" evidence="2 3">
    <name>unnamed2</name>
</geneLocation>
<organism evidence="2 3">
    <name type="scientific">Bacillus carboniphilus</name>
    <dbReference type="NCBI Taxonomy" id="86663"/>
    <lineage>
        <taxon>Bacteria</taxon>
        <taxon>Bacillati</taxon>
        <taxon>Bacillota</taxon>
        <taxon>Bacilli</taxon>
        <taxon>Bacillales</taxon>
        <taxon>Bacillaceae</taxon>
        <taxon>Bacillus</taxon>
    </lineage>
</organism>
<sequence length="253" mass="29547">MNKSIFNFKIVYDDGTEVDMHDLGLWVENFRIKAPPRKHDTESLEARDGEIYLGSKIEPRKISTSFSFECDDYEEFDHFRDEIYKTFLSLQEFYIIRDLQPNKRMRVAVDGDFDIDYLTLEDGEFSINLIMFDPLLESVDEVEYKFTSSSFTLNNLSDIPIDPRKHDLTISFVGNSTGLKIKNNRTQDTWEYEGTTTTSDTLVLNGIRPEKNNQSIVHACNRKVIKLDKGENQFTISNASNFEISFNFRFKYI</sequence>
<gene>
    <name evidence="2" type="ORF">LC087_19470</name>
</gene>
<dbReference type="Proteomes" id="UP001197974">
    <property type="component" value="Plasmid unnamed2"/>
</dbReference>
<proteinExistence type="predicted"/>
<dbReference type="RefSeq" id="WP_226540878.1">
    <property type="nucleotide sequence ID" value="NZ_CP129015.1"/>
</dbReference>
<dbReference type="Gene3D" id="2.40.30.200">
    <property type="match status" value="1"/>
</dbReference>
<dbReference type="Pfam" id="PF05709">
    <property type="entry name" value="Sipho_tail"/>
    <property type="match status" value="1"/>
</dbReference>
<reference evidence="2 3" key="1">
    <citation type="submission" date="2023-06" db="EMBL/GenBank/DDBJ databases">
        <title>Five Gram-positive bacteria isolated from mangrove sediments in Shenzhen, Guangdong, China.</title>
        <authorList>
            <person name="Yu S."/>
            <person name="Zheng W."/>
            <person name="Huang Y."/>
        </authorList>
    </citation>
    <scope>NUCLEOTIDE SEQUENCE [LARGE SCALE GENOMIC DNA]</scope>
    <source>
        <strain evidence="2 3">SaN35-3</strain>
        <plasmid evidence="2 3">unnamed2</plasmid>
    </source>
</reference>
<protein>
    <submittedName>
        <fullName evidence="2">Phage tail family protein</fullName>
    </submittedName>
</protein>
<accession>A0ABY9K0B9</accession>
<dbReference type="InterPro" id="IPR008841">
    <property type="entry name" value="Siphovirus-type_tail_N"/>
</dbReference>
<evidence type="ECO:0000313" key="3">
    <source>
        <dbReference type="Proteomes" id="UP001197974"/>
    </source>
</evidence>
<name>A0ABY9K0B9_9BACI</name>
<evidence type="ECO:0000313" key="2">
    <source>
        <dbReference type="EMBL" id="WLR44483.1"/>
    </source>
</evidence>
<dbReference type="EMBL" id="CP129015">
    <property type="protein sequence ID" value="WLR44483.1"/>
    <property type="molecule type" value="Genomic_DNA"/>
</dbReference>
<evidence type="ECO:0000259" key="1">
    <source>
        <dbReference type="Pfam" id="PF05709"/>
    </source>
</evidence>
<keyword evidence="3" id="KW-1185">Reference proteome</keyword>
<feature type="domain" description="Siphovirus-type tail component RIFT-related" evidence="1">
    <location>
        <begin position="33"/>
        <end position="130"/>
    </location>
</feature>